<dbReference type="Gene3D" id="3.40.50.720">
    <property type="entry name" value="NAD(P)-binding Rossmann-like Domain"/>
    <property type="match status" value="1"/>
</dbReference>
<dbReference type="AlphaFoldDB" id="A0A7W3W3X7"/>
<evidence type="ECO:0000259" key="3">
    <source>
        <dbReference type="SMART" id="SM00822"/>
    </source>
</evidence>
<dbReference type="PROSITE" id="PS00061">
    <property type="entry name" value="ADH_SHORT"/>
    <property type="match status" value="1"/>
</dbReference>
<sequence>MSTPLAGRAAIVSGSSRGIGRGVAERLAAEGAAVVVNGMDKRAVDDTVAAIAAAGGAAAACVGDVTADGFAEHFVQTAVREFGGLDIVVNNAGFPWDNVIQKTTDEQWDTVLDTHLKAPFRILRAAQPVLRDQARADEEKGRRVHRKVVNVSSIAGVFGNVGQAGYASAKAGVFGLTKTLAKEWGRYRVNVNSVAFGLIDTRLIRAVGDNETITVGSREIPIGINEDVLDRIRATVPLGRFGTVAEAAGSIYLFCGPDSDYVTGEVLTCGGGVTI</sequence>
<dbReference type="FunFam" id="3.40.50.720:FF:000084">
    <property type="entry name" value="Short-chain dehydrogenase reductase"/>
    <property type="match status" value="1"/>
</dbReference>
<dbReference type="InterPro" id="IPR002347">
    <property type="entry name" value="SDR_fam"/>
</dbReference>
<dbReference type="InterPro" id="IPR036291">
    <property type="entry name" value="NAD(P)-bd_dom_sf"/>
</dbReference>
<keyword evidence="2" id="KW-0560">Oxidoreductase</keyword>
<protein>
    <submittedName>
        <fullName evidence="4">SDR family oxidoreductase</fullName>
    </submittedName>
</protein>
<dbReference type="InterPro" id="IPR050259">
    <property type="entry name" value="SDR"/>
</dbReference>
<dbReference type="SUPFAM" id="SSF51735">
    <property type="entry name" value="NAD(P)-binding Rossmann-fold domains"/>
    <property type="match status" value="1"/>
</dbReference>
<dbReference type="PRINTS" id="PR00081">
    <property type="entry name" value="GDHRDH"/>
</dbReference>
<gene>
    <name evidence="4" type="ORF">H4281_35120</name>
</gene>
<dbReference type="GO" id="GO:0016491">
    <property type="term" value="F:oxidoreductase activity"/>
    <property type="evidence" value="ECO:0007669"/>
    <property type="project" value="UniProtKB-KW"/>
</dbReference>
<feature type="domain" description="Ketoreductase" evidence="3">
    <location>
        <begin position="8"/>
        <end position="202"/>
    </location>
</feature>
<organism evidence="4 5">
    <name type="scientific">Amycolatopsis dendrobii</name>
    <dbReference type="NCBI Taxonomy" id="2760662"/>
    <lineage>
        <taxon>Bacteria</taxon>
        <taxon>Bacillati</taxon>
        <taxon>Actinomycetota</taxon>
        <taxon>Actinomycetes</taxon>
        <taxon>Pseudonocardiales</taxon>
        <taxon>Pseudonocardiaceae</taxon>
        <taxon>Amycolatopsis</taxon>
    </lineage>
</organism>
<dbReference type="RefSeq" id="WP_182895165.1">
    <property type="nucleotide sequence ID" value="NZ_JACGZW010000013.1"/>
</dbReference>
<dbReference type="GO" id="GO:0032787">
    <property type="term" value="P:monocarboxylic acid metabolic process"/>
    <property type="evidence" value="ECO:0007669"/>
    <property type="project" value="UniProtKB-ARBA"/>
</dbReference>
<proteinExistence type="inferred from homology"/>
<dbReference type="SMART" id="SM00822">
    <property type="entry name" value="PKS_KR"/>
    <property type="match status" value="1"/>
</dbReference>
<evidence type="ECO:0000313" key="4">
    <source>
        <dbReference type="EMBL" id="MBB1158408.1"/>
    </source>
</evidence>
<reference evidence="4 5" key="1">
    <citation type="submission" date="2020-08" db="EMBL/GenBank/DDBJ databases">
        <title>Amycolatopsis sp. nov. DR6-1 isolated from Dendrobium heterocarpum.</title>
        <authorList>
            <person name="Tedsree N."/>
            <person name="Kuncharoen N."/>
            <person name="Likhitwitayawuid K."/>
            <person name="Tanasupawat S."/>
        </authorList>
    </citation>
    <scope>NUCLEOTIDE SEQUENCE [LARGE SCALE GENOMIC DNA]</scope>
    <source>
        <strain evidence="4 5">DR6-1</strain>
    </source>
</reference>
<dbReference type="PANTHER" id="PTHR42879:SF2">
    <property type="entry name" value="3-OXOACYL-[ACYL-CARRIER-PROTEIN] REDUCTASE FABG"/>
    <property type="match status" value="1"/>
</dbReference>
<comment type="similarity">
    <text evidence="1">Belongs to the short-chain dehydrogenases/reductases (SDR) family.</text>
</comment>
<evidence type="ECO:0000313" key="5">
    <source>
        <dbReference type="Proteomes" id="UP000526734"/>
    </source>
</evidence>
<keyword evidence="5" id="KW-1185">Reference proteome</keyword>
<dbReference type="InterPro" id="IPR057326">
    <property type="entry name" value="KR_dom"/>
</dbReference>
<comment type="caution">
    <text evidence="4">The sequence shown here is derived from an EMBL/GenBank/DDBJ whole genome shotgun (WGS) entry which is preliminary data.</text>
</comment>
<dbReference type="EMBL" id="JACGZW010000013">
    <property type="protein sequence ID" value="MBB1158408.1"/>
    <property type="molecule type" value="Genomic_DNA"/>
</dbReference>
<dbReference type="PANTHER" id="PTHR42879">
    <property type="entry name" value="3-OXOACYL-(ACYL-CARRIER-PROTEIN) REDUCTASE"/>
    <property type="match status" value="1"/>
</dbReference>
<dbReference type="InterPro" id="IPR020904">
    <property type="entry name" value="Sc_DH/Rdtase_CS"/>
</dbReference>
<evidence type="ECO:0000256" key="2">
    <source>
        <dbReference type="ARBA" id="ARBA00023002"/>
    </source>
</evidence>
<dbReference type="PRINTS" id="PR00080">
    <property type="entry name" value="SDRFAMILY"/>
</dbReference>
<dbReference type="Pfam" id="PF13561">
    <property type="entry name" value="adh_short_C2"/>
    <property type="match status" value="1"/>
</dbReference>
<accession>A0A7W3W3X7</accession>
<name>A0A7W3W3X7_9PSEU</name>
<dbReference type="Proteomes" id="UP000526734">
    <property type="component" value="Unassembled WGS sequence"/>
</dbReference>
<evidence type="ECO:0000256" key="1">
    <source>
        <dbReference type="ARBA" id="ARBA00006484"/>
    </source>
</evidence>